<feature type="region of interest" description="Disordered" evidence="1">
    <location>
        <begin position="103"/>
        <end position="141"/>
    </location>
</feature>
<dbReference type="EMBL" id="JANPWB010000010">
    <property type="protein sequence ID" value="KAJ1136351.1"/>
    <property type="molecule type" value="Genomic_DNA"/>
</dbReference>
<organism evidence="2 3">
    <name type="scientific">Pleurodeles waltl</name>
    <name type="common">Iberian ribbed newt</name>
    <dbReference type="NCBI Taxonomy" id="8319"/>
    <lineage>
        <taxon>Eukaryota</taxon>
        <taxon>Metazoa</taxon>
        <taxon>Chordata</taxon>
        <taxon>Craniata</taxon>
        <taxon>Vertebrata</taxon>
        <taxon>Euteleostomi</taxon>
        <taxon>Amphibia</taxon>
        <taxon>Batrachia</taxon>
        <taxon>Caudata</taxon>
        <taxon>Salamandroidea</taxon>
        <taxon>Salamandridae</taxon>
        <taxon>Pleurodelinae</taxon>
        <taxon>Pleurodeles</taxon>
    </lineage>
</organism>
<feature type="compositionally biased region" description="Basic and acidic residues" evidence="1">
    <location>
        <begin position="44"/>
        <end position="56"/>
    </location>
</feature>
<proteinExistence type="predicted"/>
<gene>
    <name evidence="2" type="ORF">NDU88_002768</name>
</gene>
<evidence type="ECO:0000313" key="3">
    <source>
        <dbReference type="Proteomes" id="UP001066276"/>
    </source>
</evidence>
<evidence type="ECO:0000256" key="1">
    <source>
        <dbReference type="SAM" id="MobiDB-lite"/>
    </source>
</evidence>
<feature type="region of interest" description="Disordered" evidence="1">
    <location>
        <begin position="38"/>
        <end position="57"/>
    </location>
</feature>
<dbReference type="AlphaFoldDB" id="A0AAV7Q7N1"/>
<protein>
    <submittedName>
        <fullName evidence="2">Uncharacterized protein</fullName>
    </submittedName>
</protein>
<feature type="compositionally biased region" description="Basic and acidic residues" evidence="1">
    <location>
        <begin position="111"/>
        <end position="130"/>
    </location>
</feature>
<keyword evidence="3" id="KW-1185">Reference proteome</keyword>
<accession>A0AAV7Q7N1</accession>
<comment type="caution">
    <text evidence="2">The sequence shown here is derived from an EMBL/GenBank/DDBJ whole genome shotgun (WGS) entry which is preliminary data.</text>
</comment>
<dbReference type="Proteomes" id="UP001066276">
    <property type="component" value="Chromosome 6"/>
</dbReference>
<reference evidence="2" key="1">
    <citation type="journal article" date="2022" name="bioRxiv">
        <title>Sequencing and chromosome-scale assembly of the giantPleurodeles waltlgenome.</title>
        <authorList>
            <person name="Brown T."/>
            <person name="Elewa A."/>
            <person name="Iarovenko S."/>
            <person name="Subramanian E."/>
            <person name="Araus A.J."/>
            <person name="Petzold A."/>
            <person name="Susuki M."/>
            <person name="Suzuki K.-i.T."/>
            <person name="Hayashi T."/>
            <person name="Toyoda A."/>
            <person name="Oliveira C."/>
            <person name="Osipova E."/>
            <person name="Leigh N.D."/>
            <person name="Simon A."/>
            <person name="Yun M.H."/>
        </authorList>
    </citation>
    <scope>NUCLEOTIDE SEQUENCE</scope>
    <source>
        <strain evidence="2">20211129_DDA</strain>
        <tissue evidence="2">Liver</tissue>
    </source>
</reference>
<sequence>MVELSGQMGLNYDEESLEEEKAQDVECIHVRVFGAAGRPGSLRDTTRKHEPARRQCQEQTPILARDKGLKCNEKRMVSMAVDAMEAGGLGETRLWKGRYIADIGVGPDDGTQARKDRTKRQGDKDRKEVTKVATGSGSEEG</sequence>
<evidence type="ECO:0000313" key="2">
    <source>
        <dbReference type="EMBL" id="KAJ1136351.1"/>
    </source>
</evidence>
<name>A0AAV7Q7N1_PLEWA</name>